<dbReference type="Gene3D" id="3.40.630.10">
    <property type="entry name" value="Zn peptidases"/>
    <property type="match status" value="1"/>
</dbReference>
<reference evidence="1 2" key="1">
    <citation type="journal article" date="2019" name="Sci. Transl. Med.">
        <title>Quorum sensing between bacterial species on the skin protects against epidermal injury in atopic dermatitis.</title>
        <authorList>
            <person name="Williams M.R."/>
        </authorList>
    </citation>
    <scope>NUCLEOTIDE SEQUENCE [LARGE SCALE GENOMIC DNA]</scope>
    <source>
        <strain evidence="1 2">E7</strain>
    </source>
</reference>
<dbReference type="Proteomes" id="UP000293637">
    <property type="component" value="Unassembled WGS sequence"/>
</dbReference>
<dbReference type="GO" id="GO:0016787">
    <property type="term" value="F:hydrolase activity"/>
    <property type="evidence" value="ECO:0007669"/>
    <property type="project" value="UniProtKB-KW"/>
</dbReference>
<gene>
    <name evidence="1" type="ORF">EQ812_14830</name>
</gene>
<evidence type="ECO:0000313" key="2">
    <source>
        <dbReference type="Proteomes" id="UP000293637"/>
    </source>
</evidence>
<sequence length="127" mass="14248">SSPVADKEQGHSCGEGLQHVLSQIGQIQQFHLNGLKRNIIHMGHFEAGEAINTVPRHGYLEGTIRTYDVDDLTVVKQQMYKIAESVQLLFNEDCQVKFEEGYPPTMNSPELRKSAEQALNKANLEVI</sequence>
<comment type="caution">
    <text evidence="1">The sequence shown here is derived from an EMBL/GenBank/DDBJ whole genome shotgun (WGS) entry which is preliminary data.</text>
</comment>
<accession>A0A4Q9VYF8</accession>
<dbReference type="InterPro" id="IPR036264">
    <property type="entry name" value="Bact_exopeptidase_dim_dom"/>
</dbReference>
<organism evidence="1 2">
    <name type="scientific">Staphylococcus lugdunensis</name>
    <dbReference type="NCBI Taxonomy" id="28035"/>
    <lineage>
        <taxon>Bacteria</taxon>
        <taxon>Bacillati</taxon>
        <taxon>Bacillota</taxon>
        <taxon>Bacilli</taxon>
        <taxon>Bacillales</taxon>
        <taxon>Staphylococcaceae</taxon>
        <taxon>Staphylococcus</taxon>
    </lineage>
</organism>
<dbReference type="AlphaFoldDB" id="A0A4Q9VYF8"/>
<protein>
    <submittedName>
        <fullName evidence="1">Hydrolase</fullName>
    </submittedName>
</protein>
<dbReference type="EMBL" id="SCHB01000477">
    <property type="protein sequence ID" value="TBW67597.1"/>
    <property type="molecule type" value="Genomic_DNA"/>
</dbReference>
<keyword evidence="1" id="KW-0378">Hydrolase</keyword>
<feature type="non-terminal residue" evidence="1">
    <location>
        <position position="127"/>
    </location>
</feature>
<dbReference type="SUPFAM" id="SSF55031">
    <property type="entry name" value="Bacterial exopeptidase dimerisation domain"/>
    <property type="match status" value="1"/>
</dbReference>
<feature type="non-terminal residue" evidence="1">
    <location>
        <position position="1"/>
    </location>
</feature>
<proteinExistence type="predicted"/>
<name>A0A4Q9VYF8_STALU</name>
<evidence type="ECO:0000313" key="1">
    <source>
        <dbReference type="EMBL" id="TBW67597.1"/>
    </source>
</evidence>
<dbReference type="Gene3D" id="3.30.70.360">
    <property type="match status" value="1"/>
</dbReference>